<reference evidence="1 2" key="1">
    <citation type="submission" date="2019-02" db="EMBL/GenBank/DDBJ databases">
        <title>Deep-cultivation of Planctomycetes and their phenomic and genomic characterization uncovers novel biology.</title>
        <authorList>
            <person name="Wiegand S."/>
            <person name="Jogler M."/>
            <person name="Boedeker C."/>
            <person name="Pinto D."/>
            <person name="Vollmers J."/>
            <person name="Rivas-Marin E."/>
            <person name="Kohn T."/>
            <person name="Peeters S.H."/>
            <person name="Heuer A."/>
            <person name="Rast P."/>
            <person name="Oberbeckmann S."/>
            <person name="Bunk B."/>
            <person name="Jeske O."/>
            <person name="Meyerdierks A."/>
            <person name="Storesund J.E."/>
            <person name="Kallscheuer N."/>
            <person name="Luecker S."/>
            <person name="Lage O.M."/>
            <person name="Pohl T."/>
            <person name="Merkel B.J."/>
            <person name="Hornburger P."/>
            <person name="Mueller R.-W."/>
            <person name="Bruemmer F."/>
            <person name="Labrenz M."/>
            <person name="Spormann A.M."/>
            <person name="Op Den Camp H."/>
            <person name="Overmann J."/>
            <person name="Amann R."/>
            <person name="Jetten M.S.M."/>
            <person name="Mascher T."/>
            <person name="Medema M.H."/>
            <person name="Devos D.P."/>
            <person name="Kaster A.-K."/>
            <person name="Ovreas L."/>
            <person name="Rohde M."/>
            <person name="Galperin M.Y."/>
            <person name="Jogler C."/>
        </authorList>
    </citation>
    <scope>NUCLEOTIDE SEQUENCE [LARGE SCALE GENOMIC DNA]</scope>
    <source>
        <strain evidence="1 2">Poly41</strain>
    </source>
</reference>
<gene>
    <name evidence="1" type="ORF">Poly41_30600</name>
</gene>
<sequence>MNEHEERLIAAFVLKDIRERYRFLLSAGDMRRRGQCCNRLNHCRDFDERFVTWLPRDPRSTMRKFEIAKLLCSKGCRADVYVFGSADSVDGKTLPLLEAMTDIEAAGFGALLSCVPGKLAYYYDELGERRAILERE</sequence>
<proteinExistence type="predicted"/>
<keyword evidence="2" id="KW-1185">Reference proteome</keyword>
<evidence type="ECO:0000313" key="2">
    <source>
        <dbReference type="Proteomes" id="UP000319143"/>
    </source>
</evidence>
<dbReference type="EMBL" id="SJPV01000004">
    <property type="protein sequence ID" value="TWU38583.1"/>
    <property type="molecule type" value="Genomic_DNA"/>
</dbReference>
<dbReference type="Proteomes" id="UP000319143">
    <property type="component" value="Unassembled WGS sequence"/>
</dbReference>
<organism evidence="1 2">
    <name type="scientific">Novipirellula artificiosorum</name>
    <dbReference type="NCBI Taxonomy" id="2528016"/>
    <lineage>
        <taxon>Bacteria</taxon>
        <taxon>Pseudomonadati</taxon>
        <taxon>Planctomycetota</taxon>
        <taxon>Planctomycetia</taxon>
        <taxon>Pirellulales</taxon>
        <taxon>Pirellulaceae</taxon>
        <taxon>Novipirellula</taxon>
    </lineage>
</organism>
<dbReference type="AlphaFoldDB" id="A0A5C6DMQ5"/>
<protein>
    <submittedName>
        <fullName evidence="1">Uncharacterized protein</fullName>
    </submittedName>
</protein>
<name>A0A5C6DMQ5_9BACT</name>
<comment type="caution">
    <text evidence="1">The sequence shown here is derived from an EMBL/GenBank/DDBJ whole genome shotgun (WGS) entry which is preliminary data.</text>
</comment>
<accession>A0A5C6DMQ5</accession>
<evidence type="ECO:0000313" key="1">
    <source>
        <dbReference type="EMBL" id="TWU38583.1"/>
    </source>
</evidence>